<keyword evidence="2" id="KW-1185">Reference proteome</keyword>
<dbReference type="SUPFAM" id="SSF57501">
    <property type="entry name" value="Cystine-knot cytokines"/>
    <property type="match status" value="1"/>
</dbReference>
<dbReference type="GO" id="GO:0008083">
    <property type="term" value="F:growth factor activity"/>
    <property type="evidence" value="ECO:0007669"/>
    <property type="project" value="TreeGrafter"/>
</dbReference>
<dbReference type="Gene3D" id="2.10.90.10">
    <property type="entry name" value="Cystine-knot cytokines"/>
    <property type="match status" value="1"/>
</dbReference>
<feature type="compositionally biased region" description="Basic residues" evidence="1">
    <location>
        <begin position="209"/>
        <end position="228"/>
    </location>
</feature>
<protein>
    <recommendedName>
        <fullName evidence="5">Spaetzle domain-containing protein</fullName>
    </recommendedName>
</protein>
<gene>
    <name evidence="3 4" type="primary">LOC105271135</name>
</gene>
<evidence type="ECO:0000313" key="3">
    <source>
        <dbReference type="RefSeq" id="XP_011310792.1"/>
    </source>
</evidence>
<dbReference type="AlphaFoldDB" id="A0A9R1TKA2"/>
<dbReference type="KEGG" id="fas:105271135"/>
<dbReference type="Proteomes" id="UP000694866">
    <property type="component" value="Unplaced"/>
</dbReference>
<dbReference type="PANTHER" id="PTHR23199">
    <property type="entry name" value="NEUROTROPHIN 1-RELATED"/>
    <property type="match status" value="1"/>
</dbReference>
<evidence type="ECO:0000256" key="1">
    <source>
        <dbReference type="SAM" id="MobiDB-lite"/>
    </source>
</evidence>
<dbReference type="GO" id="GO:0005576">
    <property type="term" value="C:extracellular region"/>
    <property type="evidence" value="ECO:0007669"/>
    <property type="project" value="TreeGrafter"/>
</dbReference>
<dbReference type="RefSeq" id="XP_011310792.1">
    <property type="nucleotide sequence ID" value="XM_011312490.1"/>
</dbReference>
<dbReference type="GO" id="GO:0005121">
    <property type="term" value="F:Toll binding"/>
    <property type="evidence" value="ECO:0007669"/>
    <property type="project" value="TreeGrafter"/>
</dbReference>
<accession>A0A9R1TKA2</accession>
<evidence type="ECO:0000313" key="2">
    <source>
        <dbReference type="Proteomes" id="UP000694866"/>
    </source>
</evidence>
<proteinExistence type="predicted"/>
<accession>A0A9R1TK70</accession>
<organism evidence="2 4">
    <name type="scientific">Fopius arisanus</name>
    <dbReference type="NCBI Taxonomy" id="64838"/>
    <lineage>
        <taxon>Eukaryota</taxon>
        <taxon>Metazoa</taxon>
        <taxon>Ecdysozoa</taxon>
        <taxon>Arthropoda</taxon>
        <taxon>Hexapoda</taxon>
        <taxon>Insecta</taxon>
        <taxon>Pterygota</taxon>
        <taxon>Neoptera</taxon>
        <taxon>Endopterygota</taxon>
        <taxon>Hymenoptera</taxon>
        <taxon>Apocrita</taxon>
        <taxon>Ichneumonoidea</taxon>
        <taxon>Braconidae</taxon>
        <taxon>Opiinae</taxon>
        <taxon>Fopius</taxon>
    </lineage>
</organism>
<dbReference type="InterPro" id="IPR029034">
    <property type="entry name" value="Cystine-knot_cytokine"/>
</dbReference>
<evidence type="ECO:0000313" key="4">
    <source>
        <dbReference type="RefSeq" id="XP_011310794.1"/>
    </source>
</evidence>
<reference evidence="3 4" key="1">
    <citation type="submission" date="2025-04" db="UniProtKB">
        <authorList>
            <consortium name="RefSeq"/>
        </authorList>
    </citation>
    <scope>IDENTIFICATION</scope>
    <source>
        <strain evidence="3 4">USDA-PBARC FA_bdor</strain>
        <tissue evidence="3 4">Whole organism</tissue>
    </source>
</reference>
<dbReference type="PANTHER" id="PTHR23199:SF12">
    <property type="entry name" value="NEUROTROPHIN 1-RELATED"/>
    <property type="match status" value="1"/>
</dbReference>
<dbReference type="GO" id="GO:0021556">
    <property type="term" value="P:central nervous system formation"/>
    <property type="evidence" value="ECO:0007669"/>
    <property type="project" value="TreeGrafter"/>
</dbReference>
<dbReference type="InterPro" id="IPR052444">
    <property type="entry name" value="Spz/Toll_ligand-like"/>
</dbReference>
<dbReference type="GO" id="GO:0045087">
    <property type="term" value="P:innate immune response"/>
    <property type="evidence" value="ECO:0007669"/>
    <property type="project" value="TreeGrafter"/>
</dbReference>
<dbReference type="OrthoDB" id="6381819at2759"/>
<dbReference type="GeneID" id="105271135"/>
<feature type="region of interest" description="Disordered" evidence="1">
    <location>
        <begin position="208"/>
        <end position="236"/>
    </location>
</feature>
<name>A0A9R1TKA2_9HYME</name>
<evidence type="ECO:0008006" key="5">
    <source>
        <dbReference type="Google" id="ProtNLM"/>
    </source>
</evidence>
<sequence>MQIAALRIVIAVVWLTAFMWLRFTAASNITLSILSQRIEEHSLRDHNPHRISSREKRNSPGFGMTYREIQSILRKEGGEGGSPVDCCPSVVETISPTGGRTRKGAYVELYRHLEHIQTFFESSCRADVLNKPCRFVDKKLMNRTRCVQKFSYTYAIIGNPDKFQQEKMERQEHPHRHKDHHILVLDPGSLWRLDYIQVRSGCSCEVFPKPKKKKATGMKAKKGKSKERKPRDGDFS</sequence>
<dbReference type="RefSeq" id="XP_011310794.1">
    <property type="nucleotide sequence ID" value="XM_011312492.1"/>
</dbReference>